<dbReference type="Proteomes" id="UP001497680">
    <property type="component" value="Unassembled WGS sequence"/>
</dbReference>
<name>A0ACC0D908_9PEZI</name>
<dbReference type="EMBL" id="MU394297">
    <property type="protein sequence ID" value="KAI6089063.1"/>
    <property type="molecule type" value="Genomic_DNA"/>
</dbReference>
<evidence type="ECO:0000313" key="2">
    <source>
        <dbReference type="Proteomes" id="UP001497680"/>
    </source>
</evidence>
<protein>
    <submittedName>
        <fullName evidence="1">Kinase-like protein</fullName>
    </submittedName>
</protein>
<gene>
    <name evidence="1" type="ORF">F4821DRAFT_231968</name>
</gene>
<keyword evidence="2" id="KW-1185">Reference proteome</keyword>
<sequence>MSASTPTGDGHPLRSVLKQDDVIERPSSQNTTTSTKAVQIAEPEQDPGNLEDIHPKRQYSAGLAKRLSGRPALPDLNSSRTSLLSQTSLEALSSHAGSQSPHIQQDGGQAHSHHPHLPHHLDRFVAQVAEWLEHERVKKQSRRSRRIHSSRWKSAKDDTDKTVAQQQEQEQQPAERSRRYSIDSQSSDVSFDRLQKIIDDGMSALGLHGIPHYSPRLGKRSQRKRSVGTVHPSSDTEYHDGDIRVPTCDVVLDNSKTMGYSGGKPSASTDDLSLSLTLSSKREEKERRAWITFKNEIIKLAHTLRLKGWRRVPLDSGESIDVTRLSGALTNAVYVVSPPDDVEKRGEGSKRYPAKLLLRVYGPQAEHIIDRENELSVLRRLAKKKIGPRLLGTFTNGRFEQYLNAVTLTAADLRDPDTSKQIAKRMRELHDGIELLDKERDGGPMVLKNWDTWLDRVERLMAVLDQKILSGDPGPIRGPGDAWKQRGLVCGVKWTTFRELVEKYRKYLKSYYGGSSAIRDALVFAHSDTQYGNILRVRPDDKKSPLMQPHYEHKQLVVIDFEYSAANTRGLEFANHFTEWCYNYHDEAAPYACDTSAYPTPAEQRRFVRAYVHHRPEFPHPNASTPNLTPLATPTMTPSTPGGGFSLDTASPGPVSSASSIKEFMLDSRAPPGGWKEEEKRREDVTEAQIDALVDETRLWRVANSAQWVAWGVMQAKIPGFLDGVEVDATQPTAIAAPEEEEADAEAEEFDYLAYAQDRAMFFLGDCVKLGLLQEEELSPDVRGKLKFVDSEPVVIAGGGGGAVMKGRMESV</sequence>
<evidence type="ECO:0000313" key="1">
    <source>
        <dbReference type="EMBL" id="KAI6089063.1"/>
    </source>
</evidence>
<comment type="caution">
    <text evidence="1">The sequence shown here is derived from an EMBL/GenBank/DDBJ whole genome shotgun (WGS) entry which is preliminary data.</text>
</comment>
<proteinExistence type="predicted"/>
<organism evidence="1 2">
    <name type="scientific">Hypoxylon rubiginosum</name>
    <dbReference type="NCBI Taxonomy" id="110542"/>
    <lineage>
        <taxon>Eukaryota</taxon>
        <taxon>Fungi</taxon>
        <taxon>Dikarya</taxon>
        <taxon>Ascomycota</taxon>
        <taxon>Pezizomycotina</taxon>
        <taxon>Sordariomycetes</taxon>
        <taxon>Xylariomycetidae</taxon>
        <taxon>Xylariales</taxon>
        <taxon>Hypoxylaceae</taxon>
        <taxon>Hypoxylon</taxon>
    </lineage>
</organism>
<reference evidence="1 2" key="1">
    <citation type="journal article" date="2022" name="New Phytol.">
        <title>Ecological generalism drives hyperdiversity of secondary metabolite gene clusters in xylarialean endophytes.</title>
        <authorList>
            <person name="Franco M.E.E."/>
            <person name="Wisecaver J.H."/>
            <person name="Arnold A.E."/>
            <person name="Ju Y.M."/>
            <person name="Slot J.C."/>
            <person name="Ahrendt S."/>
            <person name="Moore L.P."/>
            <person name="Eastman K.E."/>
            <person name="Scott K."/>
            <person name="Konkel Z."/>
            <person name="Mondo S.J."/>
            <person name="Kuo A."/>
            <person name="Hayes R.D."/>
            <person name="Haridas S."/>
            <person name="Andreopoulos B."/>
            <person name="Riley R."/>
            <person name="LaButti K."/>
            <person name="Pangilinan J."/>
            <person name="Lipzen A."/>
            <person name="Amirebrahimi M."/>
            <person name="Yan J."/>
            <person name="Adam C."/>
            <person name="Keymanesh K."/>
            <person name="Ng V."/>
            <person name="Louie K."/>
            <person name="Northen T."/>
            <person name="Drula E."/>
            <person name="Henrissat B."/>
            <person name="Hsieh H.M."/>
            <person name="Youens-Clark K."/>
            <person name="Lutzoni F."/>
            <person name="Miadlikowska J."/>
            <person name="Eastwood D.C."/>
            <person name="Hamelin R.C."/>
            <person name="Grigoriev I.V."/>
            <person name="U'Ren J.M."/>
        </authorList>
    </citation>
    <scope>NUCLEOTIDE SEQUENCE [LARGE SCALE GENOMIC DNA]</scope>
    <source>
        <strain evidence="1 2">ER1909</strain>
    </source>
</reference>
<accession>A0ACC0D908</accession>